<proteinExistence type="predicted"/>
<dbReference type="EMBL" id="WNXQ01000003">
    <property type="protein sequence ID" value="MWB77556.1"/>
    <property type="molecule type" value="Genomic_DNA"/>
</dbReference>
<evidence type="ECO:0000259" key="3">
    <source>
        <dbReference type="PROSITE" id="PS51747"/>
    </source>
</evidence>
<dbReference type="RefSeq" id="WP_160381834.1">
    <property type="nucleotide sequence ID" value="NZ_WNXQ01000003.1"/>
</dbReference>
<keyword evidence="2" id="KW-0862">Zinc</keyword>
<dbReference type="PROSITE" id="PS00903">
    <property type="entry name" value="CYT_DCMP_DEAMINASES_1"/>
    <property type="match status" value="1"/>
</dbReference>
<evidence type="ECO:0000313" key="5">
    <source>
        <dbReference type="Proteomes" id="UP000443843"/>
    </source>
</evidence>
<dbReference type="InterPro" id="IPR016192">
    <property type="entry name" value="APOBEC/CMP_deaminase_Zn-bd"/>
</dbReference>
<protein>
    <submittedName>
        <fullName evidence="4">Nucleoside deaminase</fullName>
    </submittedName>
</protein>
<dbReference type="AlphaFoldDB" id="A0A844W0G1"/>
<dbReference type="Pfam" id="PF00383">
    <property type="entry name" value="dCMP_cyt_deam_1"/>
    <property type="match status" value="1"/>
</dbReference>
<dbReference type="InterPro" id="IPR002125">
    <property type="entry name" value="CMP_dCMP_dom"/>
</dbReference>
<dbReference type="PANTHER" id="PTHR11079">
    <property type="entry name" value="CYTOSINE DEAMINASE FAMILY MEMBER"/>
    <property type="match status" value="1"/>
</dbReference>
<dbReference type="SUPFAM" id="SSF53927">
    <property type="entry name" value="Cytidine deaminase-like"/>
    <property type="match status" value="1"/>
</dbReference>
<accession>A0A844W0G1</accession>
<evidence type="ECO:0000313" key="4">
    <source>
        <dbReference type="EMBL" id="MWB77556.1"/>
    </source>
</evidence>
<keyword evidence="1" id="KW-0479">Metal-binding</keyword>
<dbReference type="GO" id="GO:0047974">
    <property type="term" value="F:guanosine deaminase activity"/>
    <property type="evidence" value="ECO:0007669"/>
    <property type="project" value="TreeGrafter"/>
</dbReference>
<keyword evidence="5" id="KW-1185">Reference proteome</keyword>
<comment type="caution">
    <text evidence="4">The sequence shown here is derived from an EMBL/GenBank/DDBJ whole genome shotgun (WGS) entry which is preliminary data.</text>
</comment>
<evidence type="ECO:0000256" key="1">
    <source>
        <dbReference type="ARBA" id="ARBA00022723"/>
    </source>
</evidence>
<reference evidence="4 5" key="1">
    <citation type="submission" date="2019-11" db="EMBL/GenBank/DDBJ databases">
        <title>Pseudooceanicola pacifica sp. nov., isolated from deep-sea sediment of the Pacific Ocean.</title>
        <authorList>
            <person name="Lyu L."/>
        </authorList>
    </citation>
    <scope>NUCLEOTIDE SEQUENCE [LARGE SCALE GENOMIC DNA]</scope>
    <source>
        <strain evidence="4 5">216_PA32_1</strain>
    </source>
</reference>
<dbReference type="Proteomes" id="UP000443843">
    <property type="component" value="Unassembled WGS sequence"/>
</dbReference>
<dbReference type="InterPro" id="IPR016193">
    <property type="entry name" value="Cytidine_deaminase-like"/>
</dbReference>
<name>A0A844W0G1_9RHOB</name>
<dbReference type="Gene3D" id="3.40.140.10">
    <property type="entry name" value="Cytidine Deaminase, domain 2"/>
    <property type="match status" value="1"/>
</dbReference>
<evidence type="ECO:0000256" key="2">
    <source>
        <dbReference type="ARBA" id="ARBA00022833"/>
    </source>
</evidence>
<organism evidence="4 5">
    <name type="scientific">Pseudooceanicola pacificus</name>
    <dbReference type="NCBI Taxonomy" id="2676438"/>
    <lineage>
        <taxon>Bacteria</taxon>
        <taxon>Pseudomonadati</taxon>
        <taxon>Pseudomonadota</taxon>
        <taxon>Alphaproteobacteria</taxon>
        <taxon>Rhodobacterales</taxon>
        <taxon>Paracoccaceae</taxon>
        <taxon>Pseudooceanicola</taxon>
    </lineage>
</organism>
<dbReference type="GO" id="GO:0008270">
    <property type="term" value="F:zinc ion binding"/>
    <property type="evidence" value="ECO:0007669"/>
    <property type="project" value="InterPro"/>
</dbReference>
<gene>
    <name evidence="4" type="ORF">GLS40_05935</name>
</gene>
<dbReference type="PROSITE" id="PS51747">
    <property type="entry name" value="CYT_DCMP_DEAMINASES_2"/>
    <property type="match status" value="1"/>
</dbReference>
<dbReference type="CDD" id="cd01285">
    <property type="entry name" value="nucleoside_deaminase"/>
    <property type="match status" value="1"/>
</dbReference>
<feature type="domain" description="CMP/dCMP-type deaminase" evidence="3">
    <location>
        <begin position="1"/>
        <end position="111"/>
    </location>
</feature>
<dbReference type="PANTHER" id="PTHR11079:SF161">
    <property type="entry name" value="CMP_DCMP-TYPE DEAMINASE DOMAIN-CONTAINING PROTEIN"/>
    <property type="match status" value="1"/>
</dbReference>
<sequence length="164" mass="17131">MYDARFMQRAIAISAEALTTPGTEPFGAVVVRDGQIVGEGLNRSVMNHDPTSHGETEAIRDAARTLGTVDLRGAELYSSCEPCPLCVAAMMIAGISRLYYAADMAQAGAVLGALPESKRFPVDVGAMLAQCGLPATQRAMPASQHSDAEAAEVLARWAALPPAG</sequence>
<dbReference type="GO" id="GO:0006152">
    <property type="term" value="P:purine nucleoside catabolic process"/>
    <property type="evidence" value="ECO:0007669"/>
    <property type="project" value="TreeGrafter"/>
</dbReference>